<dbReference type="PANTHER" id="PTHR43531">
    <property type="entry name" value="PROTEIN ICFG"/>
    <property type="match status" value="1"/>
</dbReference>
<feature type="domain" description="Methyl-accepting transducer" evidence="8">
    <location>
        <begin position="352"/>
        <end position="581"/>
    </location>
</feature>
<dbReference type="InterPro" id="IPR013587">
    <property type="entry name" value="Nitrate/nitrite_sensing"/>
</dbReference>
<organism evidence="11 12">
    <name type="scientific">Billgrantia campisalis</name>
    <dbReference type="NCBI Taxonomy" id="74661"/>
    <lineage>
        <taxon>Bacteria</taxon>
        <taxon>Pseudomonadati</taxon>
        <taxon>Pseudomonadota</taxon>
        <taxon>Gammaproteobacteria</taxon>
        <taxon>Oceanospirillales</taxon>
        <taxon>Halomonadaceae</taxon>
        <taxon>Billgrantia</taxon>
    </lineage>
</organism>
<gene>
    <name evidence="11" type="ORF">HOP52_08195</name>
</gene>
<keyword evidence="7" id="KW-0812">Transmembrane</keyword>
<dbReference type="Pfam" id="PF00672">
    <property type="entry name" value="HAMP"/>
    <property type="match status" value="1"/>
</dbReference>
<dbReference type="InterPro" id="IPR004090">
    <property type="entry name" value="Chemotax_Me-accpt_rcpt"/>
</dbReference>
<evidence type="ECO:0000259" key="10">
    <source>
        <dbReference type="PROSITE" id="PS50906"/>
    </source>
</evidence>
<comment type="similarity">
    <text evidence="3">Belongs to the methyl-accepting chemotaxis (MCP) protein family.</text>
</comment>
<evidence type="ECO:0000259" key="9">
    <source>
        <dbReference type="PROSITE" id="PS50885"/>
    </source>
</evidence>
<dbReference type="InterPro" id="IPR051310">
    <property type="entry name" value="MCP_chemotaxis"/>
</dbReference>
<dbReference type="CDD" id="cd06225">
    <property type="entry name" value="HAMP"/>
    <property type="match status" value="1"/>
</dbReference>
<keyword evidence="7" id="KW-0472">Membrane</keyword>
<dbReference type="PROSITE" id="PS50906">
    <property type="entry name" value="NIT"/>
    <property type="match status" value="1"/>
</dbReference>
<dbReference type="PRINTS" id="PR00260">
    <property type="entry name" value="CHEMTRNSDUCR"/>
</dbReference>
<feature type="region of interest" description="Disordered" evidence="6">
    <location>
        <begin position="601"/>
        <end position="622"/>
    </location>
</feature>
<dbReference type="SMART" id="SM00283">
    <property type="entry name" value="MA"/>
    <property type="match status" value="1"/>
</dbReference>
<keyword evidence="5" id="KW-0175">Coiled coil</keyword>
<dbReference type="InterPro" id="IPR003660">
    <property type="entry name" value="HAMP_dom"/>
</dbReference>
<evidence type="ECO:0000256" key="6">
    <source>
        <dbReference type="SAM" id="MobiDB-lite"/>
    </source>
</evidence>
<dbReference type="InterPro" id="IPR004089">
    <property type="entry name" value="MCPsignal_dom"/>
</dbReference>
<evidence type="ECO:0000256" key="3">
    <source>
        <dbReference type="ARBA" id="ARBA00029447"/>
    </source>
</evidence>
<evidence type="ECO:0000313" key="12">
    <source>
        <dbReference type="Proteomes" id="UP000814385"/>
    </source>
</evidence>
<dbReference type="PROSITE" id="PS50111">
    <property type="entry name" value="CHEMOTAXIS_TRANSDUC_2"/>
    <property type="match status" value="1"/>
</dbReference>
<dbReference type="InterPro" id="IPR010910">
    <property type="entry name" value="Nitrate/nitrite_sensing_bac"/>
</dbReference>
<accession>A0ABS9P9G6</accession>
<name>A0ABS9P9G6_9GAMM</name>
<evidence type="ECO:0000256" key="4">
    <source>
        <dbReference type="PROSITE-ProRule" id="PRU00284"/>
    </source>
</evidence>
<dbReference type="PROSITE" id="PS50885">
    <property type="entry name" value="HAMP"/>
    <property type="match status" value="1"/>
</dbReference>
<keyword evidence="2 4" id="KW-0807">Transducer</keyword>
<dbReference type="Pfam" id="PF08376">
    <property type="entry name" value="NIT"/>
    <property type="match status" value="1"/>
</dbReference>
<dbReference type="CDD" id="cd11386">
    <property type="entry name" value="MCP_signal"/>
    <property type="match status" value="1"/>
</dbReference>
<evidence type="ECO:0000313" key="11">
    <source>
        <dbReference type="EMBL" id="MCG6657735.1"/>
    </source>
</evidence>
<dbReference type="Proteomes" id="UP000814385">
    <property type="component" value="Unassembled WGS sequence"/>
</dbReference>
<comment type="caution">
    <text evidence="11">The sequence shown here is derived from an EMBL/GenBank/DDBJ whole genome shotgun (WGS) entry which is preliminary data.</text>
</comment>
<protein>
    <submittedName>
        <fullName evidence="11">HAMP domain-containing protein</fullName>
    </submittedName>
</protein>
<dbReference type="SUPFAM" id="SSF58104">
    <property type="entry name" value="Methyl-accepting chemotaxis protein (MCP) signaling domain"/>
    <property type="match status" value="1"/>
</dbReference>
<keyword evidence="12" id="KW-1185">Reference proteome</keyword>
<dbReference type="Gene3D" id="1.10.287.950">
    <property type="entry name" value="Methyl-accepting chemotaxis protein"/>
    <property type="match status" value="1"/>
</dbReference>
<evidence type="ECO:0000256" key="2">
    <source>
        <dbReference type="ARBA" id="ARBA00023224"/>
    </source>
</evidence>
<feature type="domain" description="HAMP" evidence="9">
    <location>
        <begin position="293"/>
        <end position="347"/>
    </location>
</feature>
<keyword evidence="1" id="KW-0488">Methylation</keyword>
<evidence type="ECO:0000256" key="7">
    <source>
        <dbReference type="SAM" id="Phobius"/>
    </source>
</evidence>
<keyword evidence="7" id="KW-1133">Transmembrane helix</keyword>
<dbReference type="PANTHER" id="PTHR43531:SF14">
    <property type="entry name" value="METHYL-ACCEPTING CHEMOTAXIS PROTEIN I-RELATED"/>
    <property type="match status" value="1"/>
</dbReference>
<proteinExistence type="inferred from homology"/>
<dbReference type="Pfam" id="PF00015">
    <property type="entry name" value="MCPsignal"/>
    <property type="match status" value="1"/>
</dbReference>
<dbReference type="EMBL" id="JABFUC010000005">
    <property type="protein sequence ID" value="MCG6657735.1"/>
    <property type="molecule type" value="Genomic_DNA"/>
</dbReference>
<sequence length="622" mass="66627">MNQLHRLSGLALTAGDLVHELQRERGGTAIYLGTQGRQFGAELQAQRAQTDRRIERFETRLQALGRGDSDAPTRQRIDSAVEGLAGLAAQRQRVDELDASAGQVLGRYTDLNTELIGIVGQLSHVTDEAQTTRTLAAYYSLLRAKELAGIERALLSSAFGADRIDGETYQRFVSLIGAQEAQLNTFQVLASQTQRALLDEQLAGPEIERLDALRGVVLQSAERQGFGVDPEEWFEWQSVKIDRLKVVEDALADSVLALVAGLRDGARHDLVRNGVIAAVIAGLVVLVALLIGRSTVLRLRQTAQAMREIAEGDGDLTRRLSVTHHDEIGSLATQFNAFAARMQGLLLDVKESAQRVYSSAEEIAQGSEALAARTEQEASSLQETSASMEQITATVNHSADSAQQADALALSTAQVARRGEAAMQEVGGTMKDISASAERIVEIITLIDSIAFQTNILALNASVEAARAGEHGRGFAVVAQEVRVLASRSGDAAQEIRQLIDASVVHTQRGAEIVQHAGATMEEIVQSVERVTGVIAEISAGAREQSAGIVQVNQAVSELDGNTQRNVALVEQTSNAAADMRAQAEHLNVLMSAFVLGQRDRPESDAGVSLPSPSREPLPALA</sequence>
<evidence type="ECO:0000256" key="5">
    <source>
        <dbReference type="SAM" id="Coils"/>
    </source>
</evidence>
<reference evidence="11 12" key="1">
    <citation type="submission" date="2020-05" db="EMBL/GenBank/DDBJ databases">
        <title>Comparative genomic analysis of denitrifying bacteria from Halomonas genus.</title>
        <authorList>
            <person name="Wang L."/>
            <person name="Shao Z."/>
        </authorList>
    </citation>
    <scope>NUCLEOTIDE SEQUENCE [LARGE SCALE GENOMIC DNA]</scope>
    <source>
        <strain evidence="11 12">A4</strain>
    </source>
</reference>
<feature type="coiled-coil region" evidence="5">
    <location>
        <begin position="364"/>
        <end position="391"/>
    </location>
</feature>
<feature type="domain" description="NIT" evidence="10">
    <location>
        <begin position="12"/>
        <end position="262"/>
    </location>
</feature>
<feature type="transmembrane region" description="Helical" evidence="7">
    <location>
        <begin position="270"/>
        <end position="291"/>
    </location>
</feature>
<dbReference type="SMART" id="SM00304">
    <property type="entry name" value="HAMP"/>
    <property type="match status" value="1"/>
</dbReference>
<evidence type="ECO:0000256" key="1">
    <source>
        <dbReference type="ARBA" id="ARBA00022481"/>
    </source>
</evidence>
<evidence type="ECO:0000259" key="8">
    <source>
        <dbReference type="PROSITE" id="PS50111"/>
    </source>
</evidence>